<accession>C7N086</accession>
<evidence type="ECO:0000313" key="6">
    <source>
        <dbReference type="Proteomes" id="UP000000841"/>
    </source>
</evidence>
<dbReference type="Gene3D" id="3.30.750.24">
    <property type="entry name" value="STAS domain"/>
    <property type="match status" value="1"/>
</dbReference>
<dbReference type="STRING" id="471857.Svir_26340"/>
<dbReference type="InterPro" id="IPR036513">
    <property type="entry name" value="STAS_dom_sf"/>
</dbReference>
<comment type="similarity">
    <text evidence="1 2">Belongs to the anti-sigma-factor antagonist family.</text>
</comment>
<evidence type="ECO:0000256" key="1">
    <source>
        <dbReference type="ARBA" id="ARBA00009013"/>
    </source>
</evidence>
<name>C7N086_SACVD</name>
<dbReference type="InterPro" id="IPR003658">
    <property type="entry name" value="Anti-sigma_ant"/>
</dbReference>
<dbReference type="KEGG" id="svi:Svir_26340"/>
<evidence type="ECO:0000256" key="2">
    <source>
        <dbReference type="RuleBase" id="RU003749"/>
    </source>
</evidence>
<gene>
    <name evidence="5" type="ordered locus">Svir_26340</name>
</gene>
<dbReference type="PROSITE" id="PS50801">
    <property type="entry name" value="STAS"/>
    <property type="match status" value="1"/>
</dbReference>
<dbReference type="CDD" id="cd07043">
    <property type="entry name" value="STAS_anti-anti-sigma_factors"/>
    <property type="match status" value="1"/>
</dbReference>
<evidence type="ECO:0000256" key="3">
    <source>
        <dbReference type="SAM" id="MobiDB-lite"/>
    </source>
</evidence>
<dbReference type="eggNOG" id="COG1366">
    <property type="taxonomic scope" value="Bacteria"/>
</dbReference>
<dbReference type="SUPFAM" id="SSF52091">
    <property type="entry name" value="SpoIIaa-like"/>
    <property type="match status" value="1"/>
</dbReference>
<feature type="compositionally biased region" description="Polar residues" evidence="3">
    <location>
        <begin position="10"/>
        <end position="20"/>
    </location>
</feature>
<dbReference type="GO" id="GO:0043856">
    <property type="term" value="F:anti-sigma factor antagonist activity"/>
    <property type="evidence" value="ECO:0007669"/>
    <property type="project" value="InterPro"/>
</dbReference>
<dbReference type="NCBIfam" id="TIGR00377">
    <property type="entry name" value="ant_ant_sig"/>
    <property type="match status" value="1"/>
</dbReference>
<dbReference type="AlphaFoldDB" id="C7N086"/>
<dbReference type="Proteomes" id="UP000000841">
    <property type="component" value="Chromosome"/>
</dbReference>
<organism evidence="5 6">
    <name type="scientific">Saccharomonospora viridis (strain ATCC 15386 / DSM 43017 / JCM 3036 / CCUG 5913 / NBRC 12207 / NCIMB 9602 / P101)</name>
    <name type="common">Thermoactinomyces viridis</name>
    <dbReference type="NCBI Taxonomy" id="471857"/>
    <lineage>
        <taxon>Bacteria</taxon>
        <taxon>Bacillati</taxon>
        <taxon>Actinomycetota</taxon>
        <taxon>Actinomycetes</taxon>
        <taxon>Pseudonocardiales</taxon>
        <taxon>Pseudonocardiaceae</taxon>
        <taxon>Saccharomonospora</taxon>
    </lineage>
</organism>
<protein>
    <recommendedName>
        <fullName evidence="2">Anti-sigma factor antagonist</fullName>
    </recommendedName>
</protein>
<keyword evidence="6" id="KW-1185">Reference proteome</keyword>
<proteinExistence type="inferred from homology"/>
<dbReference type="PANTHER" id="PTHR33495:SF2">
    <property type="entry name" value="ANTI-SIGMA FACTOR ANTAGONIST TM_1081-RELATED"/>
    <property type="match status" value="1"/>
</dbReference>
<feature type="region of interest" description="Disordered" evidence="3">
    <location>
        <begin position="1"/>
        <end position="21"/>
    </location>
</feature>
<dbReference type="Pfam" id="PF01740">
    <property type="entry name" value="STAS"/>
    <property type="match status" value="1"/>
</dbReference>
<feature type="domain" description="STAS" evidence="4">
    <location>
        <begin position="35"/>
        <end position="135"/>
    </location>
</feature>
<reference evidence="5 6" key="1">
    <citation type="journal article" date="2009" name="Stand. Genomic Sci.">
        <title>Complete genome sequence of Saccharomonospora viridis type strain (P101).</title>
        <authorList>
            <person name="Pati A."/>
            <person name="Sikorski J."/>
            <person name="Nolan M."/>
            <person name="Lapidus A."/>
            <person name="Copeland A."/>
            <person name="Glavina Del Rio T."/>
            <person name="Lucas S."/>
            <person name="Chen F."/>
            <person name="Tice H."/>
            <person name="Pitluck S."/>
            <person name="Cheng J.F."/>
            <person name="Chertkov O."/>
            <person name="Brettin T."/>
            <person name="Han C."/>
            <person name="Detter J.C."/>
            <person name="Kuske C."/>
            <person name="Bruce D."/>
            <person name="Goodwin L."/>
            <person name="Chain P."/>
            <person name="D'haeseleer P."/>
            <person name="Chen A."/>
            <person name="Palaniappan K."/>
            <person name="Ivanova N."/>
            <person name="Mavromatis K."/>
            <person name="Mikhailova N."/>
            <person name="Rohde M."/>
            <person name="Tindall B.J."/>
            <person name="Goker M."/>
            <person name="Bristow J."/>
            <person name="Eisen J.A."/>
            <person name="Markowitz V."/>
            <person name="Hugenholtz P."/>
            <person name="Kyrpides N.C."/>
            <person name="Klenk H.P."/>
        </authorList>
    </citation>
    <scope>NUCLEOTIDE SEQUENCE [LARGE SCALE GENOMIC DNA]</scope>
    <source>
        <strain evidence="6">ATCC 15386 / DSM 43017 / JCM 3036 / NBRC 12207 / P101</strain>
    </source>
</reference>
<sequence>MTDPVAPGTGVTSPLPSTDSHGIRIDLEPHWGGEVILARVTGELDLLSTPVLQQWIAQHAPRSRSQGFVLDMRDVDFFSAAGLGVLTGLADHAAHHGVPWALVADTRIVLRPLYVTGLEQRLPLYRSVVDALDAVRDSVHTA</sequence>
<dbReference type="HOGENOM" id="CLU_115403_3_1_11"/>
<evidence type="ECO:0000313" key="5">
    <source>
        <dbReference type="EMBL" id="ACU97622.1"/>
    </source>
</evidence>
<evidence type="ECO:0000259" key="4">
    <source>
        <dbReference type="PROSITE" id="PS50801"/>
    </source>
</evidence>
<dbReference type="PANTHER" id="PTHR33495">
    <property type="entry name" value="ANTI-SIGMA FACTOR ANTAGONIST TM_1081-RELATED-RELATED"/>
    <property type="match status" value="1"/>
</dbReference>
<dbReference type="EMBL" id="CP001683">
    <property type="protein sequence ID" value="ACU97622.1"/>
    <property type="molecule type" value="Genomic_DNA"/>
</dbReference>
<dbReference type="InterPro" id="IPR002645">
    <property type="entry name" value="STAS_dom"/>
</dbReference>